<evidence type="ECO:0000259" key="2">
    <source>
        <dbReference type="Pfam" id="PF13456"/>
    </source>
</evidence>
<dbReference type="AlphaFoldDB" id="A0A5B6WM96"/>
<dbReference type="CDD" id="cd06222">
    <property type="entry name" value="RNase_H_like"/>
    <property type="match status" value="1"/>
</dbReference>
<proteinExistence type="predicted"/>
<dbReference type="InterPro" id="IPR000477">
    <property type="entry name" value="RT_dom"/>
</dbReference>
<gene>
    <name evidence="3" type="ORF">EPI10_004440</name>
</gene>
<evidence type="ECO:0000313" key="4">
    <source>
        <dbReference type="Proteomes" id="UP000325315"/>
    </source>
</evidence>
<keyword evidence="3" id="KW-0808">Transferase</keyword>
<dbReference type="InterPro" id="IPR052343">
    <property type="entry name" value="Retrotransposon-Effector_Assoc"/>
</dbReference>
<dbReference type="InterPro" id="IPR043502">
    <property type="entry name" value="DNA/RNA_pol_sf"/>
</dbReference>
<dbReference type="InterPro" id="IPR044730">
    <property type="entry name" value="RNase_H-like_dom_plant"/>
</dbReference>
<feature type="domain" description="RNase H type-1" evidence="2">
    <location>
        <begin position="726"/>
        <end position="845"/>
    </location>
</feature>
<protein>
    <submittedName>
        <fullName evidence="3">Reverse transcriptase</fullName>
    </submittedName>
</protein>
<name>A0A5B6WM96_9ROSI</name>
<dbReference type="InterPro" id="IPR012337">
    <property type="entry name" value="RNaseH-like_sf"/>
</dbReference>
<organism evidence="3 4">
    <name type="scientific">Gossypium australe</name>
    <dbReference type="NCBI Taxonomy" id="47621"/>
    <lineage>
        <taxon>Eukaryota</taxon>
        <taxon>Viridiplantae</taxon>
        <taxon>Streptophyta</taxon>
        <taxon>Embryophyta</taxon>
        <taxon>Tracheophyta</taxon>
        <taxon>Spermatophyta</taxon>
        <taxon>Magnoliopsida</taxon>
        <taxon>eudicotyledons</taxon>
        <taxon>Gunneridae</taxon>
        <taxon>Pentapetalae</taxon>
        <taxon>rosids</taxon>
        <taxon>malvids</taxon>
        <taxon>Malvales</taxon>
        <taxon>Malvaceae</taxon>
        <taxon>Malvoideae</taxon>
        <taxon>Gossypium</taxon>
    </lineage>
</organism>
<dbReference type="SUPFAM" id="SSF53098">
    <property type="entry name" value="Ribonuclease H-like"/>
    <property type="match status" value="1"/>
</dbReference>
<dbReference type="Proteomes" id="UP000325315">
    <property type="component" value="Unassembled WGS sequence"/>
</dbReference>
<dbReference type="InterPro" id="IPR002156">
    <property type="entry name" value="RNaseH_domain"/>
</dbReference>
<dbReference type="SUPFAM" id="SSF56672">
    <property type="entry name" value="DNA/RNA polymerases"/>
    <property type="match status" value="1"/>
</dbReference>
<dbReference type="GO" id="GO:0004523">
    <property type="term" value="F:RNA-DNA hybrid ribonuclease activity"/>
    <property type="evidence" value="ECO:0007669"/>
    <property type="project" value="InterPro"/>
</dbReference>
<dbReference type="OrthoDB" id="930107at2759"/>
<dbReference type="Gene3D" id="3.30.420.10">
    <property type="entry name" value="Ribonuclease H-like superfamily/Ribonuclease H"/>
    <property type="match status" value="1"/>
</dbReference>
<keyword evidence="3" id="KW-0548">Nucleotidyltransferase</keyword>
<dbReference type="InterPro" id="IPR036397">
    <property type="entry name" value="RNaseH_sf"/>
</dbReference>
<sequence length="970" mass="110984">MGGSRVDMQCKGRNFRFEAKWCLDSSFEGTIRRWWADSSASVPNKLEILGNKLLKWHSSKSREERRKWTQLEQRLEGLFSQDVSDDVLAEISEVQLDLNLEADKEEIFWEQRAHVNWLKNGDHNTSYFHKMAGQRFSHGRIHELVDGNGVRHTELAEMLKVASSYFDNLFTASEMGFDEHLLSLVKRKVTDNMNDYLLQPFTEDDVWNALKSMAPLKALGVDGFLAVFFQRYWHIVGPEVSRYCLEVLNGQIEFGEINKTRIVLILKVDKPKLITMLGERINEAQGAFVPGRLISDNILIAYEVLHSMKRKKSEKKGHFALKLDMSKAYDRVEWDFLVGMMKALGFHVDWIVLVMRCISSVVYSVCLNGEDSEIFSPSRSLRQGDPLSPFLFLICAEGFSTLLEDAKQRGSIDATREGAVIVRDIIHEYEMCVGQKMNYEKSLVYFGANVNEGLRDEITSFLGVRRACNLEKYLGLPMMVGRRKTWAFADFIDRFRKRVTGWTLRFLSMGGKEGDRVNIWNDHWLPGKDNNKVSGHEINPRWSYVSQLIEEDTQTWNGELIRNIVDEATADRILSIPIAGRCTEDMLVWKYEGSGDYSVKSGYRVLITTNTSSTPNCSNEEDYKDFYKALWQLHVGLEDSSHLMWSCGTLKRMWSHLQVQIPDLEETWCSKKRLVFTFIKVDEQQRGRIAISLWSLCTVQLSLLPIIKSDTKELWRPPDEGLIKLNFDATFNSAERIATTAVIARDSTGIIRGVETYLINHIADPFMAEARACERAVIFALFMGFRRLVVEGDSLTVIKNIEKKAEDRSVLRPIIYNIRQMGSCFEEIFYRHVRWSANGVAHTMALEGRRTNFSGKWIGDLPVSIQRLALRERTDGVLRLNKGVSVPSSGLESGHESGFTFRYFGGRLPSDLSVRNGNGGSWSFECKNQGGGWFSIRGRGWGSFFRSHRMGDTVSLSMEDGDNFYTISVN</sequence>
<dbReference type="GO" id="GO:0003677">
    <property type="term" value="F:DNA binding"/>
    <property type="evidence" value="ECO:0007669"/>
    <property type="project" value="InterPro"/>
</dbReference>
<evidence type="ECO:0000259" key="1">
    <source>
        <dbReference type="Pfam" id="PF00078"/>
    </source>
</evidence>
<dbReference type="PANTHER" id="PTHR46890:SF48">
    <property type="entry name" value="RNA-DIRECTED DNA POLYMERASE"/>
    <property type="match status" value="1"/>
</dbReference>
<keyword evidence="3" id="KW-0695">RNA-directed DNA polymerase</keyword>
<dbReference type="EMBL" id="SMMG02000002">
    <property type="protein sequence ID" value="KAA3482175.1"/>
    <property type="molecule type" value="Genomic_DNA"/>
</dbReference>
<dbReference type="GO" id="GO:0003964">
    <property type="term" value="F:RNA-directed DNA polymerase activity"/>
    <property type="evidence" value="ECO:0007669"/>
    <property type="project" value="UniProtKB-KW"/>
</dbReference>
<evidence type="ECO:0000313" key="3">
    <source>
        <dbReference type="EMBL" id="KAA3482175.1"/>
    </source>
</evidence>
<dbReference type="PANTHER" id="PTHR46890">
    <property type="entry name" value="NON-LTR RETROLELEMENT REVERSE TRANSCRIPTASE-LIKE PROTEIN-RELATED"/>
    <property type="match status" value="1"/>
</dbReference>
<keyword evidence="4" id="KW-1185">Reference proteome</keyword>
<comment type="caution">
    <text evidence="3">The sequence shown here is derived from an EMBL/GenBank/DDBJ whole genome shotgun (WGS) entry which is preliminary data.</text>
</comment>
<dbReference type="InterPro" id="IPR003340">
    <property type="entry name" value="B3_DNA-bd"/>
</dbReference>
<feature type="domain" description="Reverse transcriptase" evidence="1">
    <location>
        <begin position="274"/>
        <end position="405"/>
    </location>
</feature>
<reference evidence="3" key="1">
    <citation type="submission" date="2019-08" db="EMBL/GenBank/DDBJ databases">
        <authorList>
            <person name="Liu F."/>
        </authorList>
    </citation>
    <scope>NUCLEOTIDE SEQUENCE [LARGE SCALE GENOMIC DNA]</scope>
    <source>
        <strain evidence="3">PA1801</strain>
        <tissue evidence="3">Leaf</tissue>
    </source>
</reference>
<dbReference type="Pfam" id="PF13456">
    <property type="entry name" value="RVT_3"/>
    <property type="match status" value="1"/>
</dbReference>
<dbReference type="Pfam" id="PF00078">
    <property type="entry name" value="RVT_1"/>
    <property type="match status" value="1"/>
</dbReference>
<accession>A0A5B6WM96</accession>
<dbReference type="CDD" id="cd10017">
    <property type="entry name" value="B3_DNA"/>
    <property type="match status" value="1"/>
</dbReference>